<keyword evidence="3 7" id="KW-0812">Transmembrane</keyword>
<comment type="subcellular location">
    <subcellularLocation>
        <location evidence="1">Membrane</location>
        <topology evidence="1">Multi-pass membrane protein</topology>
    </subcellularLocation>
</comment>
<comment type="caution">
    <text evidence="8">The sequence shown here is derived from an EMBL/GenBank/DDBJ whole genome shotgun (WGS) entry which is preliminary data.</text>
</comment>
<evidence type="ECO:0000256" key="5">
    <source>
        <dbReference type="ARBA" id="ARBA00023136"/>
    </source>
</evidence>
<evidence type="ECO:0000256" key="3">
    <source>
        <dbReference type="ARBA" id="ARBA00022692"/>
    </source>
</evidence>
<reference evidence="8 9" key="1">
    <citation type="submission" date="2019-03" db="EMBL/GenBank/DDBJ databases">
        <title>Genomic Encyclopedia of Type Strains, Phase III (KMG-III): the genomes of soil and plant-associated and newly described type strains.</title>
        <authorList>
            <person name="Whitman W."/>
        </authorList>
    </citation>
    <scope>NUCLEOTIDE SEQUENCE [LARGE SCALE GENOMIC DNA]</scope>
    <source>
        <strain evidence="8 9">VKM Ac-2573</strain>
    </source>
</reference>
<gene>
    <name evidence="8" type="ORF">EV653_2267</name>
</gene>
<evidence type="ECO:0000256" key="2">
    <source>
        <dbReference type="ARBA" id="ARBA00007375"/>
    </source>
</evidence>
<keyword evidence="4 7" id="KW-1133">Transmembrane helix</keyword>
<dbReference type="AlphaFoldDB" id="A0A4R8CM44"/>
<dbReference type="InterPro" id="IPR012506">
    <property type="entry name" value="TMEM86B-like"/>
</dbReference>
<evidence type="ECO:0000313" key="8">
    <source>
        <dbReference type="EMBL" id="TDW77103.1"/>
    </source>
</evidence>
<evidence type="ECO:0000313" key="9">
    <source>
        <dbReference type="Proteomes" id="UP000295146"/>
    </source>
</evidence>
<sequence length="269" mass="28039">MQDRELPARTVVGGPARHALDTEPMLHQEGGVEADEQTPEVQLAAGGDPRRVVSGGSGADPVSSSSRTWASAYWGCAVAHALGHLTKGRGLRVVSKSAMMPALAMRSYRQGGPRPLVGALLLSAVGDSLMEQQLLMPGMVAYGAAHTCYTILFLRGQARVSRRALAVYAAGGAGLVAWLWPDLGRLRGPVATYAAMLSATAVTASSYNRRAAIGGALFVASDALIAAHLAGHDFRSRSTLVGLTYTLGQYELASGVTAPDSCLSRLTPI</sequence>
<comment type="similarity">
    <text evidence="2">Belongs to the TMEM86 family.</text>
</comment>
<keyword evidence="5 7" id="KW-0472">Membrane</keyword>
<keyword evidence="9" id="KW-1185">Reference proteome</keyword>
<name>A0A4R8CM44_9ACTN</name>
<dbReference type="EMBL" id="SODP01000001">
    <property type="protein sequence ID" value="TDW77103.1"/>
    <property type="molecule type" value="Genomic_DNA"/>
</dbReference>
<evidence type="ECO:0000256" key="6">
    <source>
        <dbReference type="SAM" id="MobiDB-lite"/>
    </source>
</evidence>
<dbReference type="GO" id="GO:0016020">
    <property type="term" value="C:membrane"/>
    <property type="evidence" value="ECO:0007669"/>
    <property type="project" value="UniProtKB-SubCell"/>
</dbReference>
<evidence type="ECO:0000256" key="7">
    <source>
        <dbReference type="SAM" id="Phobius"/>
    </source>
</evidence>
<feature type="region of interest" description="Disordered" evidence="6">
    <location>
        <begin position="1"/>
        <end position="22"/>
    </location>
</feature>
<dbReference type="GO" id="GO:0016787">
    <property type="term" value="F:hydrolase activity"/>
    <property type="evidence" value="ECO:0007669"/>
    <property type="project" value="TreeGrafter"/>
</dbReference>
<evidence type="ECO:0000256" key="1">
    <source>
        <dbReference type="ARBA" id="ARBA00004141"/>
    </source>
</evidence>
<organism evidence="8 9">
    <name type="scientific">Kribbella pratensis</name>
    <dbReference type="NCBI Taxonomy" id="2512112"/>
    <lineage>
        <taxon>Bacteria</taxon>
        <taxon>Bacillati</taxon>
        <taxon>Actinomycetota</taxon>
        <taxon>Actinomycetes</taxon>
        <taxon>Propionibacteriales</taxon>
        <taxon>Kribbellaceae</taxon>
        <taxon>Kribbella</taxon>
    </lineage>
</organism>
<accession>A0A4R8CM44</accession>
<protein>
    <submittedName>
        <fullName evidence="8">Membrane protein YhhN</fullName>
    </submittedName>
</protein>
<feature type="transmembrane region" description="Helical" evidence="7">
    <location>
        <begin position="164"/>
        <end position="180"/>
    </location>
</feature>
<evidence type="ECO:0000256" key="4">
    <source>
        <dbReference type="ARBA" id="ARBA00022989"/>
    </source>
</evidence>
<dbReference type="PANTHER" id="PTHR31885">
    <property type="entry name" value="GH04784P"/>
    <property type="match status" value="1"/>
</dbReference>
<dbReference type="PANTHER" id="PTHR31885:SF6">
    <property type="entry name" value="GH04784P"/>
    <property type="match status" value="1"/>
</dbReference>
<proteinExistence type="inferred from homology"/>
<dbReference type="Proteomes" id="UP000295146">
    <property type="component" value="Unassembled WGS sequence"/>
</dbReference>
<dbReference type="Pfam" id="PF07947">
    <property type="entry name" value="YhhN"/>
    <property type="match status" value="1"/>
</dbReference>